<organism evidence="4 5">
    <name type="scientific">Ruegeria marisrubri</name>
    <dbReference type="NCBI Taxonomy" id="1685379"/>
    <lineage>
        <taxon>Bacteria</taxon>
        <taxon>Pseudomonadati</taxon>
        <taxon>Pseudomonadota</taxon>
        <taxon>Alphaproteobacteria</taxon>
        <taxon>Rhodobacterales</taxon>
        <taxon>Roseobacteraceae</taxon>
        <taxon>Ruegeria</taxon>
    </lineage>
</organism>
<evidence type="ECO:0000313" key="5">
    <source>
        <dbReference type="Proteomes" id="UP000053791"/>
    </source>
</evidence>
<gene>
    <name evidence="4" type="ORF">AVO45_17685</name>
</gene>
<dbReference type="GO" id="GO:0032259">
    <property type="term" value="P:methylation"/>
    <property type="evidence" value="ECO:0007669"/>
    <property type="project" value="UniProtKB-KW"/>
</dbReference>
<protein>
    <submittedName>
        <fullName evidence="4">SAM-dependent methyltransferase</fullName>
    </submittedName>
</protein>
<sequence length="197" mass="20615">MSDEATIRVYDQRAGEYAGLTDGYNSADPQLAAFIAAVPAGGRVLDLGCGPGTAAAAMARAGLVVQAVDASAEMVALAARHPGVTARQATFNDITEVAAYDGIWANFSLLHAARADFPRHLAALHRALKPGGVFHIGMKLGQGEGRDRLGRHYSYYGEDELKILLRDAGFTVTGHRLGSGTGLDGTVSDWIVVAAHA</sequence>
<dbReference type="AlphaFoldDB" id="A0A0X3UAF3"/>
<dbReference type="Gene3D" id="3.40.50.150">
    <property type="entry name" value="Vaccinia Virus protein VP39"/>
    <property type="match status" value="1"/>
</dbReference>
<accession>A0A0X3UAF3</accession>
<dbReference type="STRING" id="1685379.AVO45_17685"/>
<dbReference type="RefSeq" id="WP_068344997.1">
    <property type="nucleotide sequence ID" value="NZ_LQBQ01000004.1"/>
</dbReference>
<keyword evidence="1 4" id="KW-0489">Methyltransferase</keyword>
<evidence type="ECO:0000313" key="4">
    <source>
        <dbReference type="EMBL" id="KUJ85088.1"/>
    </source>
</evidence>
<dbReference type="OrthoDB" id="9804312at2"/>
<evidence type="ECO:0000259" key="3">
    <source>
        <dbReference type="Pfam" id="PF13649"/>
    </source>
</evidence>
<keyword evidence="5" id="KW-1185">Reference proteome</keyword>
<dbReference type="PANTHER" id="PTHR43861">
    <property type="entry name" value="TRANS-ACONITATE 2-METHYLTRANSFERASE-RELATED"/>
    <property type="match status" value="1"/>
</dbReference>
<evidence type="ECO:0000256" key="1">
    <source>
        <dbReference type="ARBA" id="ARBA00022603"/>
    </source>
</evidence>
<keyword evidence="2 4" id="KW-0808">Transferase</keyword>
<reference evidence="4 5" key="1">
    <citation type="submission" date="2015-12" db="EMBL/GenBank/DDBJ databases">
        <authorList>
            <person name="Shamseldin A."/>
            <person name="Moawad H."/>
            <person name="Abd El-Rahim W.M."/>
            <person name="Sadowsky M.J."/>
        </authorList>
    </citation>
    <scope>NUCLEOTIDE SEQUENCE [LARGE SCALE GENOMIC DNA]</scope>
    <source>
        <strain evidence="4 5">ZGT118</strain>
    </source>
</reference>
<proteinExistence type="predicted"/>
<dbReference type="InterPro" id="IPR041698">
    <property type="entry name" value="Methyltransf_25"/>
</dbReference>
<dbReference type="Pfam" id="PF13649">
    <property type="entry name" value="Methyltransf_25"/>
    <property type="match status" value="1"/>
</dbReference>
<evidence type="ECO:0000256" key="2">
    <source>
        <dbReference type="ARBA" id="ARBA00022679"/>
    </source>
</evidence>
<dbReference type="Proteomes" id="UP000053791">
    <property type="component" value="Unassembled WGS sequence"/>
</dbReference>
<comment type="caution">
    <text evidence="4">The sequence shown here is derived from an EMBL/GenBank/DDBJ whole genome shotgun (WGS) entry which is preliminary data.</text>
</comment>
<name>A0A0X3UAF3_9RHOB</name>
<dbReference type="InterPro" id="IPR029063">
    <property type="entry name" value="SAM-dependent_MTases_sf"/>
</dbReference>
<dbReference type="GO" id="GO:0008168">
    <property type="term" value="F:methyltransferase activity"/>
    <property type="evidence" value="ECO:0007669"/>
    <property type="project" value="UniProtKB-KW"/>
</dbReference>
<dbReference type="PANTHER" id="PTHR43861:SF1">
    <property type="entry name" value="TRANS-ACONITATE 2-METHYLTRANSFERASE"/>
    <property type="match status" value="1"/>
</dbReference>
<feature type="domain" description="Methyltransferase" evidence="3">
    <location>
        <begin position="44"/>
        <end position="132"/>
    </location>
</feature>
<dbReference type="SUPFAM" id="SSF53335">
    <property type="entry name" value="S-adenosyl-L-methionine-dependent methyltransferases"/>
    <property type="match status" value="1"/>
</dbReference>
<dbReference type="EMBL" id="LQBQ01000004">
    <property type="protein sequence ID" value="KUJ85088.1"/>
    <property type="molecule type" value="Genomic_DNA"/>
</dbReference>
<dbReference type="CDD" id="cd02440">
    <property type="entry name" value="AdoMet_MTases"/>
    <property type="match status" value="1"/>
</dbReference>